<feature type="domain" description="Transposase IS204/IS1001/IS1096/IS1165 zinc-finger" evidence="1">
    <location>
        <begin position="43"/>
        <end position="78"/>
    </location>
</feature>
<dbReference type="Proteomes" id="UP000316560">
    <property type="component" value="Unassembled WGS sequence"/>
</dbReference>
<dbReference type="AlphaFoldDB" id="A0A8H2K768"/>
<evidence type="ECO:0000259" key="1">
    <source>
        <dbReference type="Pfam" id="PF14690"/>
    </source>
</evidence>
<keyword evidence="3" id="KW-1185">Reference proteome</keyword>
<protein>
    <recommendedName>
        <fullName evidence="1">Transposase IS204/IS1001/IS1096/IS1165 zinc-finger domain-containing protein</fullName>
    </recommendedName>
</protein>
<dbReference type="Pfam" id="PF14690">
    <property type="entry name" value="Zn_ribbon_ISL3"/>
    <property type="match status" value="1"/>
</dbReference>
<dbReference type="EMBL" id="VFRA01000001">
    <property type="protein sequence ID" value="TQO21088.1"/>
    <property type="molecule type" value="Genomic_DNA"/>
</dbReference>
<dbReference type="InterPro" id="IPR029261">
    <property type="entry name" value="Transposase_Znf"/>
</dbReference>
<accession>A0A8H2K768</accession>
<comment type="caution">
    <text evidence="2">The sequence shown here is derived from an EMBL/GenBank/DDBJ whole genome shotgun (WGS) entry which is preliminary data.</text>
</comment>
<sequence>MRDPTMWRTLLGVEKTVVEDVDLDFDVGTLVAQVRPTSPMRNCCGSCQKRSPRYDRGVVRRRWRGLDAGTTRVDLEADSTQSSQLTDH</sequence>
<name>A0A8H2K768_9MICO</name>
<reference evidence="2 3" key="1">
    <citation type="submission" date="2019-06" db="EMBL/GenBank/DDBJ databases">
        <title>Sequencing the genomes of 1000 actinobacteria strains.</title>
        <authorList>
            <person name="Klenk H.-P."/>
        </authorList>
    </citation>
    <scope>NUCLEOTIDE SEQUENCE [LARGE SCALE GENOMIC DNA]</scope>
    <source>
        <strain evidence="2 3">DSM 21947</strain>
    </source>
</reference>
<evidence type="ECO:0000313" key="3">
    <source>
        <dbReference type="Proteomes" id="UP000316560"/>
    </source>
</evidence>
<organism evidence="2 3">
    <name type="scientific">Rhodoglobus vestalii</name>
    <dbReference type="NCBI Taxonomy" id="193384"/>
    <lineage>
        <taxon>Bacteria</taxon>
        <taxon>Bacillati</taxon>
        <taxon>Actinomycetota</taxon>
        <taxon>Actinomycetes</taxon>
        <taxon>Micrococcales</taxon>
        <taxon>Microbacteriaceae</taxon>
        <taxon>Rhodoglobus</taxon>
    </lineage>
</organism>
<evidence type="ECO:0000313" key="2">
    <source>
        <dbReference type="EMBL" id="TQO21088.1"/>
    </source>
</evidence>
<proteinExistence type="predicted"/>
<gene>
    <name evidence="2" type="ORF">FB472_2757</name>
</gene>